<evidence type="ECO:0000259" key="2">
    <source>
        <dbReference type="Pfam" id="PF00144"/>
    </source>
</evidence>
<dbReference type="InterPro" id="IPR001466">
    <property type="entry name" value="Beta-lactam-related"/>
</dbReference>
<gene>
    <name evidence="3" type="ORF">FGG08_005073</name>
</gene>
<sequence length="549" mass="61546">MLSRFDDISARCQPDIRQILRTAGTKQCTVHLEVIPRDPQQKTYLDGEPRDGLENTIYPWGSLTKIVVASALSGIIDVYAISDRPEHERYKPLREAWDKPFVECFNKVSEVKMPNLLGEPTVGELVIHFSGIPPVNHIIMAPDGTPLMSKSDFPAVACQLTADTYGKPNSPRSRWEYSNGNTILIGLLIEAVSRKSLPEMVDELVFKQLGMQSAYMGTKPDNPNAAIPHEVSAEGAVPIIPPEALSDPLCMAAMGVHSNIHDMATFFRSIVETFPSEGTNPKPTLMASLLKRFADAGLEASYRYFPCGVYTTLDTTIPGSQSSNRMVSPHGESSNYTLGFEQPGKKPIEVYYHAGTINGFECCVYIIKRYRTLLIVQSNTSGYVDATDHISRLILQSLFVPDPHDSRYIEIPAMAELGAQDRTRLLAEFTQSQSASDDHSAIPSERLVGTYTHDKYCQTFRITEREDKLWVYWQGGKEIGGHPVLSQEMQLLRVNTQQVRVRVRYTVDRLHAWRDLDFMVIRDSNQQVTSLDRKDPNPPHNPIAFVRSS</sequence>
<dbReference type="EMBL" id="JAGHQL010000113">
    <property type="protein sequence ID" value="KAH0538338.1"/>
    <property type="molecule type" value="Genomic_DNA"/>
</dbReference>
<dbReference type="Gene3D" id="3.40.710.10">
    <property type="entry name" value="DD-peptidase/beta-lactamase superfamily"/>
    <property type="match status" value="1"/>
</dbReference>
<evidence type="ECO:0000313" key="4">
    <source>
        <dbReference type="Proteomes" id="UP000698800"/>
    </source>
</evidence>
<protein>
    <recommendedName>
        <fullName evidence="2">Beta-lactamase-related domain-containing protein</fullName>
    </recommendedName>
</protein>
<dbReference type="OrthoDB" id="5946976at2759"/>
<comment type="caution">
    <text evidence="3">The sequence shown here is derived from an EMBL/GenBank/DDBJ whole genome shotgun (WGS) entry which is preliminary data.</text>
</comment>
<dbReference type="InterPro" id="IPR012338">
    <property type="entry name" value="Beta-lactam/transpept-like"/>
</dbReference>
<dbReference type="AlphaFoldDB" id="A0A9P8HV82"/>
<evidence type="ECO:0000313" key="3">
    <source>
        <dbReference type="EMBL" id="KAH0538338.1"/>
    </source>
</evidence>
<evidence type="ECO:0000256" key="1">
    <source>
        <dbReference type="ARBA" id="ARBA00038215"/>
    </source>
</evidence>
<dbReference type="SUPFAM" id="SSF56601">
    <property type="entry name" value="beta-lactamase/transpeptidase-like"/>
    <property type="match status" value="1"/>
</dbReference>
<dbReference type="Proteomes" id="UP000698800">
    <property type="component" value="Unassembled WGS sequence"/>
</dbReference>
<feature type="domain" description="Beta-lactamase-related" evidence="2">
    <location>
        <begin position="54"/>
        <end position="387"/>
    </location>
</feature>
<organism evidence="3 4">
    <name type="scientific">Glutinoglossum americanum</name>
    <dbReference type="NCBI Taxonomy" id="1670608"/>
    <lineage>
        <taxon>Eukaryota</taxon>
        <taxon>Fungi</taxon>
        <taxon>Dikarya</taxon>
        <taxon>Ascomycota</taxon>
        <taxon>Pezizomycotina</taxon>
        <taxon>Geoglossomycetes</taxon>
        <taxon>Geoglossales</taxon>
        <taxon>Geoglossaceae</taxon>
        <taxon>Glutinoglossum</taxon>
    </lineage>
</organism>
<reference evidence="3" key="1">
    <citation type="submission" date="2021-03" db="EMBL/GenBank/DDBJ databases">
        <title>Comparative genomics and phylogenomic investigation of the class Geoglossomycetes provide insights into ecological specialization and systematics.</title>
        <authorList>
            <person name="Melie T."/>
            <person name="Pirro S."/>
            <person name="Miller A.N."/>
            <person name="Quandt A."/>
        </authorList>
    </citation>
    <scope>NUCLEOTIDE SEQUENCE</scope>
    <source>
        <strain evidence="3">GBOQ0MN5Z8</strain>
    </source>
</reference>
<proteinExistence type="inferred from homology"/>
<dbReference type="Pfam" id="PF00144">
    <property type="entry name" value="Beta-lactamase"/>
    <property type="match status" value="1"/>
</dbReference>
<comment type="similarity">
    <text evidence="1">Belongs to the peptidase S12 family.</text>
</comment>
<accession>A0A9P8HV82</accession>
<name>A0A9P8HV82_9PEZI</name>
<dbReference type="PANTHER" id="PTHR46825:SF9">
    <property type="entry name" value="BETA-LACTAMASE-RELATED DOMAIN-CONTAINING PROTEIN"/>
    <property type="match status" value="1"/>
</dbReference>
<dbReference type="InterPro" id="IPR050491">
    <property type="entry name" value="AmpC-like"/>
</dbReference>
<dbReference type="PANTHER" id="PTHR46825">
    <property type="entry name" value="D-ALANYL-D-ALANINE-CARBOXYPEPTIDASE/ENDOPEPTIDASE AMPH"/>
    <property type="match status" value="1"/>
</dbReference>
<keyword evidence="4" id="KW-1185">Reference proteome</keyword>